<dbReference type="OrthoDB" id="334492at2"/>
<feature type="compositionally biased region" description="Polar residues" evidence="1">
    <location>
        <begin position="18"/>
        <end position="38"/>
    </location>
</feature>
<keyword evidence="2" id="KW-0732">Signal</keyword>
<dbReference type="Proteomes" id="UP000298264">
    <property type="component" value="Unassembled WGS sequence"/>
</dbReference>
<sequence length="276" mass="31588">MKIIKFLPILLLSLGLSAQGSPESGTGSAGIDTTQDGKSISETEKELDNNIFEVNKKLTRHTVLFKMKVKTLPHRTILFKGKPSQDGERCEAAQKQEAADNTCVHLEVFDFQGAEDGKSEYNLGAKFKTIELFFEGNNNADPDPRKEQPRNLAKIRTYVYQNNFVMEDKVISMIIDNAANSQPAHNEKLELFYQHDGDPNWGTPETPSQKGVGKYILSNVENTKTNPIRNHFKKQFYFKNLDYFDKLFTKLFDYNDRDSNKHYKKNVETLKSSLKY</sequence>
<feature type="region of interest" description="Disordered" evidence="1">
    <location>
        <begin position="18"/>
        <end position="40"/>
    </location>
</feature>
<evidence type="ECO:0000313" key="3">
    <source>
        <dbReference type="EMBL" id="TGN08196.1"/>
    </source>
</evidence>
<accession>A0A4R9LKR4</accession>
<evidence type="ECO:0000256" key="1">
    <source>
        <dbReference type="SAM" id="MobiDB-lite"/>
    </source>
</evidence>
<proteinExistence type="predicted"/>
<feature type="signal peptide" evidence="2">
    <location>
        <begin position="1"/>
        <end position="18"/>
    </location>
</feature>
<organism evidence="3 4">
    <name type="scientific">Leptospira ilyithenensis</name>
    <dbReference type="NCBI Taxonomy" id="2484901"/>
    <lineage>
        <taxon>Bacteria</taxon>
        <taxon>Pseudomonadati</taxon>
        <taxon>Spirochaetota</taxon>
        <taxon>Spirochaetia</taxon>
        <taxon>Leptospirales</taxon>
        <taxon>Leptospiraceae</taxon>
        <taxon>Leptospira</taxon>
    </lineage>
</organism>
<feature type="chain" id="PRO_5020492813" evidence="2">
    <location>
        <begin position="19"/>
        <end position="276"/>
    </location>
</feature>
<gene>
    <name evidence="3" type="ORF">EHS11_14840</name>
</gene>
<dbReference type="AlphaFoldDB" id="A0A4R9LKR4"/>
<dbReference type="RefSeq" id="WP_135765154.1">
    <property type="nucleotide sequence ID" value="NZ_RQHV01000061.1"/>
</dbReference>
<name>A0A4R9LKR4_9LEPT</name>
<dbReference type="NCBIfam" id="NF047844">
    <property type="entry name" value="FlgcoilFcpBLepto"/>
    <property type="match status" value="1"/>
</dbReference>
<keyword evidence="4" id="KW-1185">Reference proteome</keyword>
<comment type="caution">
    <text evidence="3">The sequence shown here is derived from an EMBL/GenBank/DDBJ whole genome shotgun (WGS) entry which is preliminary data.</text>
</comment>
<dbReference type="InterPro" id="IPR058173">
    <property type="entry name" value="FcpB"/>
</dbReference>
<evidence type="ECO:0000313" key="4">
    <source>
        <dbReference type="Proteomes" id="UP000298264"/>
    </source>
</evidence>
<reference evidence="3" key="1">
    <citation type="journal article" date="2019" name="PLoS Negl. Trop. Dis.">
        <title>Revisiting the worldwide diversity of Leptospira species in the environment.</title>
        <authorList>
            <person name="Vincent A.T."/>
            <person name="Schiettekatte O."/>
            <person name="Bourhy P."/>
            <person name="Veyrier F.J."/>
            <person name="Picardeau M."/>
        </authorList>
    </citation>
    <scope>NUCLEOTIDE SEQUENCE [LARGE SCALE GENOMIC DNA]</scope>
    <source>
        <strain evidence="3">201400974</strain>
    </source>
</reference>
<protein>
    <submittedName>
        <fullName evidence="3">Uncharacterized protein</fullName>
    </submittedName>
</protein>
<dbReference type="EMBL" id="RQHV01000061">
    <property type="protein sequence ID" value="TGN08196.1"/>
    <property type="molecule type" value="Genomic_DNA"/>
</dbReference>
<evidence type="ECO:0000256" key="2">
    <source>
        <dbReference type="SAM" id="SignalP"/>
    </source>
</evidence>